<reference evidence="1 2" key="1">
    <citation type="submission" date="2019-08" db="EMBL/GenBank/DDBJ databases">
        <title>Whole genome of Aphis craccivora.</title>
        <authorList>
            <person name="Voronova N.V."/>
            <person name="Shulinski R.S."/>
            <person name="Bandarenka Y.V."/>
            <person name="Zhorov D.G."/>
            <person name="Warner D."/>
        </authorList>
    </citation>
    <scope>NUCLEOTIDE SEQUENCE [LARGE SCALE GENOMIC DNA]</scope>
    <source>
        <strain evidence="1">180601</strain>
        <tissue evidence="1">Whole Body</tissue>
    </source>
</reference>
<sequence>MKVWNEEKLKFQNSKVDKQSGDCKMVRGPDPLNLLFFPFHLSIISHILPFEQILTDDSEVGCILEVDVDYPKNLHKTHNDFQFLPLESLIYTIQTKNFFDDLKNDLLPYFDTSNYPKDHYCFSEIHKSQPGFFKDELKSIILKEFVSLKPKLNAYKTIDDRSVEKKQSHRDMNFIQSNKHVVHSKTMNKLVLSANNDKRYIMNDGINTLAY</sequence>
<keyword evidence="2" id="KW-1185">Reference proteome</keyword>
<dbReference type="AlphaFoldDB" id="A0A6G0YH72"/>
<feature type="non-terminal residue" evidence="1">
    <location>
        <position position="211"/>
    </location>
</feature>
<proteinExistence type="predicted"/>
<dbReference type="Proteomes" id="UP000478052">
    <property type="component" value="Unassembled WGS sequence"/>
</dbReference>
<dbReference type="EMBL" id="VUJU01004071">
    <property type="protein sequence ID" value="KAF0755634.1"/>
    <property type="molecule type" value="Genomic_DNA"/>
</dbReference>
<gene>
    <name evidence="1" type="ORF">FWK35_00023795</name>
</gene>
<evidence type="ECO:0000313" key="2">
    <source>
        <dbReference type="Proteomes" id="UP000478052"/>
    </source>
</evidence>
<protein>
    <submittedName>
        <fullName evidence="1">Uncharacterized protein</fullName>
    </submittedName>
</protein>
<evidence type="ECO:0000313" key="1">
    <source>
        <dbReference type="EMBL" id="KAF0755634.1"/>
    </source>
</evidence>
<comment type="caution">
    <text evidence="1">The sequence shown here is derived from an EMBL/GenBank/DDBJ whole genome shotgun (WGS) entry which is preliminary data.</text>
</comment>
<accession>A0A6G0YH72</accession>
<dbReference type="OrthoDB" id="6614264at2759"/>
<organism evidence="1 2">
    <name type="scientific">Aphis craccivora</name>
    <name type="common">Cowpea aphid</name>
    <dbReference type="NCBI Taxonomy" id="307492"/>
    <lineage>
        <taxon>Eukaryota</taxon>
        <taxon>Metazoa</taxon>
        <taxon>Ecdysozoa</taxon>
        <taxon>Arthropoda</taxon>
        <taxon>Hexapoda</taxon>
        <taxon>Insecta</taxon>
        <taxon>Pterygota</taxon>
        <taxon>Neoptera</taxon>
        <taxon>Paraneoptera</taxon>
        <taxon>Hemiptera</taxon>
        <taxon>Sternorrhyncha</taxon>
        <taxon>Aphidomorpha</taxon>
        <taxon>Aphidoidea</taxon>
        <taxon>Aphididae</taxon>
        <taxon>Aphidini</taxon>
        <taxon>Aphis</taxon>
        <taxon>Aphis</taxon>
    </lineage>
</organism>
<name>A0A6G0YH72_APHCR</name>